<evidence type="ECO:0000313" key="4">
    <source>
        <dbReference type="Proteomes" id="UP000293852"/>
    </source>
</evidence>
<evidence type="ECO:0000313" key="3">
    <source>
        <dbReference type="EMBL" id="RZS60419.1"/>
    </source>
</evidence>
<feature type="transmembrane region" description="Helical" evidence="2">
    <location>
        <begin position="296"/>
        <end position="315"/>
    </location>
</feature>
<feature type="transmembrane region" description="Helical" evidence="2">
    <location>
        <begin position="268"/>
        <end position="290"/>
    </location>
</feature>
<organism evidence="3 4">
    <name type="scientific">Xylanimonas ulmi</name>
    <dbReference type="NCBI Taxonomy" id="228973"/>
    <lineage>
        <taxon>Bacteria</taxon>
        <taxon>Bacillati</taxon>
        <taxon>Actinomycetota</taxon>
        <taxon>Actinomycetes</taxon>
        <taxon>Micrococcales</taxon>
        <taxon>Promicromonosporaceae</taxon>
        <taxon>Xylanimonas</taxon>
    </lineage>
</organism>
<evidence type="ECO:0000256" key="1">
    <source>
        <dbReference type="SAM" id="MobiDB-lite"/>
    </source>
</evidence>
<feature type="transmembrane region" description="Helical" evidence="2">
    <location>
        <begin position="186"/>
        <end position="205"/>
    </location>
</feature>
<dbReference type="AlphaFoldDB" id="A0A4Q7M3A6"/>
<dbReference type="InterPro" id="IPR047928">
    <property type="entry name" value="Perm_prefix_1"/>
</dbReference>
<reference evidence="3 4" key="1">
    <citation type="submission" date="2019-02" db="EMBL/GenBank/DDBJ databases">
        <title>Sequencing the genomes of 1000 actinobacteria strains.</title>
        <authorList>
            <person name="Klenk H.-P."/>
        </authorList>
    </citation>
    <scope>NUCLEOTIDE SEQUENCE [LARGE SCALE GENOMIC DNA]</scope>
    <source>
        <strain evidence="3 4">DSM 16932</strain>
    </source>
</reference>
<feature type="transmembrane region" description="Helical" evidence="2">
    <location>
        <begin position="147"/>
        <end position="165"/>
    </location>
</feature>
<keyword evidence="2" id="KW-1133">Transmembrane helix</keyword>
<proteinExistence type="predicted"/>
<dbReference type="NCBIfam" id="NF038403">
    <property type="entry name" value="perm_prefix_1"/>
    <property type="match status" value="1"/>
</dbReference>
<dbReference type="RefSeq" id="WP_130412324.1">
    <property type="nucleotide sequence ID" value="NZ_SGWX01000001.1"/>
</dbReference>
<sequence length="321" mass="32960">MTTVHRLLDEAFAGVPQSPEVADLKEEMRAGLLDRAAELEASGLSADDAARRAVAELGDVGALVAEVSGASAGRRGAADPAPDTAPDPVADEGSPAWAVAERLRALHHVRPRPSFVVSVTLAALVAAGAVAALALVLAGVLALTGTAATFGLSALAAIAAGWIVGSSLRQETTRNHPVPAGRAAGYGTATALAVAGGGVVTTSLLDADLDAGAAWPLGGAVLLVLGALALTWLGVTQTNRTKAWAREAARAHHGDDRFSQDPAAAARFGMYTAVIWVMAFVVTAVLGVVWTWRWSWLTLVAAWAVTMLLLAQMLFGKDTQR</sequence>
<evidence type="ECO:0000256" key="2">
    <source>
        <dbReference type="SAM" id="Phobius"/>
    </source>
</evidence>
<keyword evidence="4" id="KW-1185">Reference proteome</keyword>
<accession>A0A4Q7M3A6</accession>
<gene>
    <name evidence="3" type="ORF">EV386_0676</name>
</gene>
<feature type="compositionally biased region" description="Low complexity" evidence="1">
    <location>
        <begin position="73"/>
        <end position="88"/>
    </location>
</feature>
<comment type="caution">
    <text evidence="3">The sequence shown here is derived from an EMBL/GenBank/DDBJ whole genome shotgun (WGS) entry which is preliminary data.</text>
</comment>
<dbReference type="Proteomes" id="UP000293852">
    <property type="component" value="Unassembled WGS sequence"/>
</dbReference>
<keyword evidence="2" id="KW-0472">Membrane</keyword>
<feature type="transmembrane region" description="Helical" evidence="2">
    <location>
        <begin position="114"/>
        <end position="141"/>
    </location>
</feature>
<keyword evidence="2" id="KW-0812">Transmembrane</keyword>
<dbReference type="EMBL" id="SGWX01000001">
    <property type="protein sequence ID" value="RZS60419.1"/>
    <property type="molecule type" value="Genomic_DNA"/>
</dbReference>
<feature type="region of interest" description="Disordered" evidence="1">
    <location>
        <begin position="73"/>
        <end position="93"/>
    </location>
</feature>
<protein>
    <submittedName>
        <fullName evidence="3">Uncharacterized protein</fullName>
    </submittedName>
</protein>
<feature type="transmembrane region" description="Helical" evidence="2">
    <location>
        <begin position="217"/>
        <end position="235"/>
    </location>
</feature>
<name>A0A4Q7M3A6_9MICO</name>
<dbReference type="OrthoDB" id="3377884at2"/>